<accession>A0A8R1E0U9</accession>
<keyword evidence="5" id="KW-1185">Reference proteome</keyword>
<keyword evidence="3" id="KW-0812">Transmembrane</keyword>
<feature type="coiled-coil region" evidence="1">
    <location>
        <begin position="41"/>
        <end position="82"/>
    </location>
</feature>
<keyword evidence="3" id="KW-0472">Membrane</keyword>
<feature type="transmembrane region" description="Helical" evidence="3">
    <location>
        <begin position="12"/>
        <end position="36"/>
    </location>
</feature>
<feature type="region of interest" description="Disordered" evidence="2">
    <location>
        <begin position="221"/>
        <end position="248"/>
    </location>
</feature>
<feature type="compositionally biased region" description="Low complexity" evidence="2">
    <location>
        <begin position="331"/>
        <end position="361"/>
    </location>
</feature>
<name>A0A8R1E0U9_CAEJA</name>
<evidence type="ECO:0000256" key="3">
    <source>
        <dbReference type="SAM" id="Phobius"/>
    </source>
</evidence>
<organism evidence="4 5">
    <name type="scientific">Caenorhabditis japonica</name>
    <dbReference type="NCBI Taxonomy" id="281687"/>
    <lineage>
        <taxon>Eukaryota</taxon>
        <taxon>Metazoa</taxon>
        <taxon>Ecdysozoa</taxon>
        <taxon>Nematoda</taxon>
        <taxon>Chromadorea</taxon>
        <taxon>Rhabditida</taxon>
        <taxon>Rhabditina</taxon>
        <taxon>Rhabditomorpha</taxon>
        <taxon>Rhabditoidea</taxon>
        <taxon>Rhabditidae</taxon>
        <taxon>Peloderinae</taxon>
        <taxon>Caenorhabditis</taxon>
    </lineage>
</organism>
<protein>
    <submittedName>
        <fullName evidence="4">Uncharacterized protein</fullName>
    </submittedName>
</protein>
<feature type="region of interest" description="Disordered" evidence="2">
    <location>
        <begin position="327"/>
        <end position="479"/>
    </location>
</feature>
<reference evidence="5" key="1">
    <citation type="submission" date="2010-08" db="EMBL/GenBank/DDBJ databases">
        <authorList>
            <consortium name="Caenorhabditis japonica Sequencing Consortium"/>
            <person name="Wilson R.K."/>
        </authorList>
    </citation>
    <scope>NUCLEOTIDE SEQUENCE [LARGE SCALE GENOMIC DNA]</scope>
    <source>
        <strain evidence="5">DF5081</strain>
    </source>
</reference>
<evidence type="ECO:0000313" key="4">
    <source>
        <dbReference type="EnsemblMetazoa" id="CJA16900.1"/>
    </source>
</evidence>
<dbReference type="Proteomes" id="UP000005237">
    <property type="component" value="Unassembled WGS sequence"/>
</dbReference>
<keyword evidence="1" id="KW-0175">Coiled coil</keyword>
<reference evidence="4" key="2">
    <citation type="submission" date="2022-06" db="UniProtKB">
        <authorList>
            <consortium name="EnsemblMetazoa"/>
        </authorList>
    </citation>
    <scope>IDENTIFICATION</scope>
    <source>
        <strain evidence="4">DF5081</strain>
    </source>
</reference>
<proteinExistence type="predicted"/>
<evidence type="ECO:0000256" key="1">
    <source>
        <dbReference type="SAM" id="Coils"/>
    </source>
</evidence>
<feature type="region of interest" description="Disordered" evidence="2">
    <location>
        <begin position="130"/>
        <end position="171"/>
    </location>
</feature>
<keyword evidence="3" id="KW-1133">Transmembrane helix</keyword>
<sequence length="479" mass="54099">MAFEYFSTLQYIWLYIVFFIFSLFLFAVCLYSFLFVRWVYKRRLRQKADEMIDAYKSEEEKRKEMELNIKRKELKLASERRKKTLQKPRKIHIVTTPCKKEDKTKPGDFIVRQINEQIAKVEAIQDRRTQTVQAVQPQPPPIQQLSMQQAQNSSRHPIASVEQPPQQPQQQLLQKVQLASPQLPQQPLAQLQVPSQQSQPQYIMVPVEIWNNRVNICHARHHPEESSTTSTPSESSHRTESVGTQTSDRLIEVVNNAERNSVDWLSGYDLRDGPQTPVDEEIESVSDKVMRRRAAWDAKQKALSLAKPAVPVDGSSEETRVDMDGLAPMITSGTSTTTTTQSLTPPSQTDSSDSTSSGRSSVMVPISTLPISPDNSEKITDKTMSSIPLQKSAYIKPPGSKKLSAESMQPPAKLSSHTSAFPYFVDSKASEQTTSPPDDDPKKFARSPLALYKNKSRRGSSEKIYSPEAKSKKKDAKFS</sequence>
<dbReference type="AlphaFoldDB" id="A0A8R1E0U9"/>
<evidence type="ECO:0000313" key="5">
    <source>
        <dbReference type="Proteomes" id="UP000005237"/>
    </source>
</evidence>
<dbReference type="EnsemblMetazoa" id="CJA16900.1">
    <property type="protein sequence ID" value="CJA16900.1"/>
    <property type="gene ID" value="WBGene00136104"/>
</dbReference>
<evidence type="ECO:0000256" key="2">
    <source>
        <dbReference type="SAM" id="MobiDB-lite"/>
    </source>
</evidence>